<dbReference type="Proteomes" id="UP001209878">
    <property type="component" value="Unassembled WGS sequence"/>
</dbReference>
<evidence type="ECO:0000313" key="3">
    <source>
        <dbReference type="Proteomes" id="UP001209878"/>
    </source>
</evidence>
<name>A0AAD9KYT1_RIDPI</name>
<accession>A0AAD9KYT1</accession>
<dbReference type="EMBL" id="JAODUO010000459">
    <property type="protein sequence ID" value="KAK2180072.1"/>
    <property type="molecule type" value="Genomic_DNA"/>
</dbReference>
<sequence>MQMALVEKQLSQHEDAELRRLVEEQKAVRVEIERRQKMQQVQQERAEEERRALVRSKELTLQRQSHNLEQSTHLRNVRVKQCISRPWTFSYYVAWPLATYSKFGSYDIQGKGKRKKSGKKGKKGRKHKGKK</sequence>
<feature type="region of interest" description="Disordered" evidence="1">
    <location>
        <begin position="106"/>
        <end position="131"/>
    </location>
</feature>
<gene>
    <name evidence="2" type="ORF">NP493_457g02009</name>
</gene>
<evidence type="ECO:0000256" key="1">
    <source>
        <dbReference type="SAM" id="MobiDB-lite"/>
    </source>
</evidence>
<organism evidence="2 3">
    <name type="scientific">Ridgeia piscesae</name>
    <name type="common">Tubeworm</name>
    <dbReference type="NCBI Taxonomy" id="27915"/>
    <lineage>
        <taxon>Eukaryota</taxon>
        <taxon>Metazoa</taxon>
        <taxon>Spiralia</taxon>
        <taxon>Lophotrochozoa</taxon>
        <taxon>Annelida</taxon>
        <taxon>Polychaeta</taxon>
        <taxon>Sedentaria</taxon>
        <taxon>Canalipalpata</taxon>
        <taxon>Sabellida</taxon>
        <taxon>Siboglinidae</taxon>
        <taxon>Ridgeia</taxon>
    </lineage>
</organism>
<feature type="compositionally biased region" description="Basic residues" evidence="1">
    <location>
        <begin position="111"/>
        <end position="131"/>
    </location>
</feature>
<reference evidence="2" key="1">
    <citation type="journal article" date="2023" name="Mol. Biol. Evol.">
        <title>Third-Generation Sequencing Reveals the Adaptive Role of the Epigenome in Three Deep-Sea Polychaetes.</title>
        <authorList>
            <person name="Perez M."/>
            <person name="Aroh O."/>
            <person name="Sun Y."/>
            <person name="Lan Y."/>
            <person name="Juniper S.K."/>
            <person name="Young C.R."/>
            <person name="Angers B."/>
            <person name="Qian P.Y."/>
        </authorList>
    </citation>
    <scope>NUCLEOTIDE SEQUENCE</scope>
    <source>
        <strain evidence="2">R07B-5</strain>
    </source>
</reference>
<evidence type="ECO:0000313" key="2">
    <source>
        <dbReference type="EMBL" id="KAK2180072.1"/>
    </source>
</evidence>
<dbReference type="AlphaFoldDB" id="A0AAD9KYT1"/>
<protein>
    <submittedName>
        <fullName evidence="2">Uncharacterized protein</fullName>
    </submittedName>
</protein>
<comment type="caution">
    <text evidence="2">The sequence shown here is derived from an EMBL/GenBank/DDBJ whole genome shotgun (WGS) entry which is preliminary data.</text>
</comment>
<proteinExistence type="predicted"/>
<keyword evidence="3" id="KW-1185">Reference proteome</keyword>